<dbReference type="PROSITE" id="PS51173">
    <property type="entry name" value="CBM2"/>
    <property type="match status" value="1"/>
</dbReference>
<feature type="domain" description="CBM2" evidence="2">
    <location>
        <begin position="138"/>
        <end position="241"/>
    </location>
</feature>
<evidence type="ECO:0000313" key="4">
    <source>
        <dbReference type="Proteomes" id="UP000623608"/>
    </source>
</evidence>
<dbReference type="InterPro" id="IPR008965">
    <property type="entry name" value="CBM2/CBM3_carb-bd_dom_sf"/>
</dbReference>
<dbReference type="GO" id="GO:0004553">
    <property type="term" value="F:hydrolase activity, hydrolyzing O-glycosyl compounds"/>
    <property type="evidence" value="ECO:0007669"/>
    <property type="project" value="InterPro"/>
</dbReference>
<dbReference type="RefSeq" id="WP_203811612.1">
    <property type="nucleotide sequence ID" value="NZ_BOMY01000041.1"/>
</dbReference>
<evidence type="ECO:0000313" key="3">
    <source>
        <dbReference type="EMBL" id="GIF23742.1"/>
    </source>
</evidence>
<dbReference type="SUPFAM" id="SSF49384">
    <property type="entry name" value="Carbohydrate-binding domain"/>
    <property type="match status" value="1"/>
</dbReference>
<dbReference type="InterPro" id="IPR001919">
    <property type="entry name" value="CBD2"/>
</dbReference>
<dbReference type="Gene3D" id="2.60.40.10">
    <property type="entry name" value="Immunoglobulins"/>
    <property type="match status" value="1"/>
</dbReference>
<evidence type="ECO:0000256" key="1">
    <source>
        <dbReference type="SAM" id="SignalP"/>
    </source>
</evidence>
<keyword evidence="4" id="KW-1185">Reference proteome</keyword>
<dbReference type="Pfam" id="PF00553">
    <property type="entry name" value="CBM_2"/>
    <property type="match status" value="1"/>
</dbReference>
<dbReference type="InterPro" id="IPR012291">
    <property type="entry name" value="CBM2_carb-bd_dom_sf"/>
</dbReference>
<evidence type="ECO:0000259" key="2">
    <source>
        <dbReference type="PROSITE" id="PS51173"/>
    </source>
</evidence>
<comment type="caution">
    <text evidence="3">The sequence shown here is derived from an EMBL/GenBank/DDBJ whole genome shotgun (WGS) entry which is preliminary data.</text>
</comment>
<organism evidence="3 4">
    <name type="scientific">Paractinoplanes tereljensis</name>
    <dbReference type="NCBI Taxonomy" id="571912"/>
    <lineage>
        <taxon>Bacteria</taxon>
        <taxon>Bacillati</taxon>
        <taxon>Actinomycetota</taxon>
        <taxon>Actinomycetes</taxon>
        <taxon>Micromonosporales</taxon>
        <taxon>Micromonosporaceae</taxon>
        <taxon>Paractinoplanes</taxon>
    </lineage>
</organism>
<dbReference type="InterPro" id="IPR036116">
    <property type="entry name" value="FN3_sf"/>
</dbReference>
<feature type="chain" id="PRO_5037080603" description="CBM2 domain-containing protein" evidence="1">
    <location>
        <begin position="28"/>
        <end position="241"/>
    </location>
</feature>
<protein>
    <recommendedName>
        <fullName evidence="2">CBM2 domain-containing protein</fullName>
    </recommendedName>
</protein>
<dbReference type="GO" id="GO:0030247">
    <property type="term" value="F:polysaccharide binding"/>
    <property type="evidence" value="ECO:0007669"/>
    <property type="project" value="UniProtKB-UniRule"/>
</dbReference>
<accession>A0A919NUI2</accession>
<sequence length="241" mass="24852">MSHRFSVLLAGAALTLAGVAAATPATAAPSLDPTPAPTLTCPPALPISGRATAVTTTSVTISYSMILTPPCGYNPPVTVTLFASQADAQQWLNPVAEAVSGPERNGQVTLDGLAPGTEYWLRFSADGKHDPYLFPSVRTAAVPVCAATAQIGSTWSGGFVATVTVRNVAAEALTGWRVSWRWAGDERIQTMWNAVPLDSTTGVTVGNASYNATLPPGGSTTFGMLVATSTPTGDLTLTCDR</sequence>
<dbReference type="Proteomes" id="UP000623608">
    <property type="component" value="Unassembled WGS sequence"/>
</dbReference>
<dbReference type="InterPro" id="IPR013783">
    <property type="entry name" value="Ig-like_fold"/>
</dbReference>
<dbReference type="SMART" id="SM00637">
    <property type="entry name" value="CBD_II"/>
    <property type="match status" value="1"/>
</dbReference>
<proteinExistence type="predicted"/>
<dbReference type="GO" id="GO:0005975">
    <property type="term" value="P:carbohydrate metabolic process"/>
    <property type="evidence" value="ECO:0007669"/>
    <property type="project" value="InterPro"/>
</dbReference>
<name>A0A919NUI2_9ACTN</name>
<reference evidence="3" key="1">
    <citation type="submission" date="2021-01" db="EMBL/GenBank/DDBJ databases">
        <title>Whole genome shotgun sequence of Actinoplanes tereljensis NBRC 105297.</title>
        <authorList>
            <person name="Komaki H."/>
            <person name="Tamura T."/>
        </authorList>
    </citation>
    <scope>NUCLEOTIDE SEQUENCE</scope>
    <source>
        <strain evidence="3">NBRC 105297</strain>
    </source>
</reference>
<dbReference type="SUPFAM" id="SSF49265">
    <property type="entry name" value="Fibronectin type III"/>
    <property type="match status" value="1"/>
</dbReference>
<dbReference type="Gene3D" id="2.60.40.290">
    <property type="match status" value="1"/>
</dbReference>
<gene>
    <name evidence="3" type="ORF">Ate02nite_64720</name>
</gene>
<feature type="signal peptide" evidence="1">
    <location>
        <begin position="1"/>
        <end position="27"/>
    </location>
</feature>
<dbReference type="AlphaFoldDB" id="A0A919NUI2"/>
<keyword evidence="1" id="KW-0732">Signal</keyword>
<dbReference type="EMBL" id="BOMY01000041">
    <property type="protein sequence ID" value="GIF23742.1"/>
    <property type="molecule type" value="Genomic_DNA"/>
</dbReference>